<comment type="subcellular location">
    <subcellularLocation>
        <location evidence="1">Mitochondrion</location>
    </subcellularLocation>
</comment>
<name>A0ABM3LMX1_BICAN</name>
<evidence type="ECO:0000256" key="6">
    <source>
        <dbReference type="ARBA" id="ARBA00035137"/>
    </source>
</evidence>
<evidence type="ECO:0000313" key="8">
    <source>
        <dbReference type="Proteomes" id="UP001652582"/>
    </source>
</evidence>
<dbReference type="Proteomes" id="UP001652582">
    <property type="component" value="Chromosome 11"/>
</dbReference>
<keyword evidence="5" id="KW-0687">Ribonucleoprotein</keyword>
<organism evidence="8 9">
    <name type="scientific">Bicyclus anynana</name>
    <name type="common">Squinting bush brown butterfly</name>
    <dbReference type="NCBI Taxonomy" id="110368"/>
    <lineage>
        <taxon>Eukaryota</taxon>
        <taxon>Metazoa</taxon>
        <taxon>Ecdysozoa</taxon>
        <taxon>Arthropoda</taxon>
        <taxon>Hexapoda</taxon>
        <taxon>Insecta</taxon>
        <taxon>Pterygota</taxon>
        <taxon>Neoptera</taxon>
        <taxon>Endopterygota</taxon>
        <taxon>Lepidoptera</taxon>
        <taxon>Glossata</taxon>
        <taxon>Ditrysia</taxon>
        <taxon>Papilionoidea</taxon>
        <taxon>Nymphalidae</taxon>
        <taxon>Satyrinae</taxon>
        <taxon>Satyrini</taxon>
        <taxon>Mycalesina</taxon>
        <taxon>Bicyclus</taxon>
    </lineage>
</organism>
<dbReference type="Pfam" id="PF10484">
    <property type="entry name" value="MRP-S23"/>
    <property type="match status" value="1"/>
</dbReference>
<dbReference type="PANTHER" id="PTHR15925">
    <property type="entry name" value="MITOCHONDRIAL RIBOSOMAL PROTEIN S23"/>
    <property type="match status" value="1"/>
</dbReference>
<protein>
    <recommendedName>
        <fullName evidence="6">Small ribosomal subunit protein mS23</fullName>
    </recommendedName>
</protein>
<evidence type="ECO:0000256" key="3">
    <source>
        <dbReference type="ARBA" id="ARBA00022980"/>
    </source>
</evidence>
<dbReference type="InterPro" id="IPR023611">
    <property type="entry name" value="mS23_dom_met"/>
</dbReference>
<evidence type="ECO:0000256" key="5">
    <source>
        <dbReference type="ARBA" id="ARBA00023274"/>
    </source>
</evidence>
<evidence type="ECO:0000256" key="2">
    <source>
        <dbReference type="ARBA" id="ARBA00009864"/>
    </source>
</evidence>
<dbReference type="GO" id="GO:0005840">
    <property type="term" value="C:ribosome"/>
    <property type="evidence" value="ECO:0007669"/>
    <property type="project" value="UniProtKB-KW"/>
</dbReference>
<evidence type="ECO:0000259" key="7">
    <source>
        <dbReference type="Pfam" id="PF10484"/>
    </source>
</evidence>
<dbReference type="PANTHER" id="PTHR15925:SF2">
    <property type="entry name" value="SMALL RIBOSOMAL SUBUNIT PROTEIN MS23"/>
    <property type="match status" value="1"/>
</dbReference>
<proteinExistence type="inferred from homology"/>
<accession>A0ABM3LMX1</accession>
<dbReference type="InterPro" id="IPR019520">
    <property type="entry name" value="Ribosomal_mS23_met"/>
</dbReference>
<keyword evidence="3 9" id="KW-0689">Ribosomal protein</keyword>
<keyword evidence="4" id="KW-0496">Mitochondrion</keyword>
<evidence type="ECO:0000313" key="9">
    <source>
        <dbReference type="RefSeq" id="XP_052740419.1"/>
    </source>
</evidence>
<reference evidence="9" key="1">
    <citation type="submission" date="2025-08" db="UniProtKB">
        <authorList>
            <consortium name="RefSeq"/>
        </authorList>
    </citation>
    <scope>IDENTIFICATION</scope>
</reference>
<gene>
    <name evidence="9" type="primary">LOC112051497</name>
</gene>
<comment type="similarity">
    <text evidence="2">Belongs to the mitochondrion-specific ribosomal protein mS23 family.</text>
</comment>
<feature type="domain" description="Small ribosomal subunit protein mS23 conserved" evidence="7">
    <location>
        <begin position="2"/>
        <end position="123"/>
    </location>
</feature>
<evidence type="ECO:0000256" key="1">
    <source>
        <dbReference type="ARBA" id="ARBA00004173"/>
    </source>
</evidence>
<dbReference type="CDD" id="cd23701">
    <property type="entry name" value="At1g26750"/>
    <property type="match status" value="1"/>
</dbReference>
<sequence length="156" mass="17608">MATTRLERIGSIFSRTEGLLLRGAIKPDDRPLWFDVYKAFPPAVEPKFARPKLENLTIKPILYKEDLIRAKFHAKGQGLSVNMLNTTGETQTKRLIQTYQRLQSEGVPEEELIQKSTEAVESARRSPADTKIIAKNPESVTAKVLAEADLKNIFKE</sequence>
<dbReference type="InterPro" id="IPR059242">
    <property type="entry name" value="mS23_dom"/>
</dbReference>
<keyword evidence="8" id="KW-1185">Reference proteome</keyword>
<evidence type="ECO:0000256" key="4">
    <source>
        <dbReference type="ARBA" id="ARBA00023128"/>
    </source>
</evidence>
<dbReference type="RefSeq" id="XP_052740419.1">
    <property type="nucleotide sequence ID" value="XM_052884459.1"/>
</dbReference>
<dbReference type="GeneID" id="112051497"/>